<geneLocation type="mitochondrion" evidence="10"/>
<keyword evidence="6 8" id="KW-0238">DNA-binding</keyword>
<dbReference type="Pfam" id="PF03175">
    <property type="entry name" value="DNA_pol_B_2"/>
    <property type="match status" value="1"/>
</dbReference>
<dbReference type="InterPro" id="IPR004868">
    <property type="entry name" value="DNA-dir_DNA_pol_B_mt/vir"/>
</dbReference>
<reference evidence="10" key="1">
    <citation type="journal article" name="Front. Microbiol.">
        <title>Comparative Mitogenome Analysis Reveals Mitochondrial Genome Differentiation in Ectomycorrhizal and Asymbiotic Amanita Species.</title>
        <authorList>
            <person name="Li Q."/>
            <person name="He X."/>
            <person name="Ren Y."/>
            <person name="Xiong C."/>
            <person name="Jin X."/>
            <person name="Peng L."/>
            <person name="Huang W."/>
        </authorList>
    </citation>
    <scope>NUCLEOTIDE SEQUENCE</scope>
</reference>
<feature type="domain" description="DNA-directed DNA polymerase family B mitochondria/virus" evidence="9">
    <location>
        <begin position="222"/>
        <end position="654"/>
    </location>
</feature>
<dbReference type="AlphaFoldDB" id="A0A5Q0N1Y7"/>
<evidence type="ECO:0000256" key="2">
    <source>
        <dbReference type="ARBA" id="ARBA00022679"/>
    </source>
</evidence>
<dbReference type="PANTHER" id="PTHR33568">
    <property type="entry name" value="DNA POLYMERASE"/>
    <property type="match status" value="1"/>
</dbReference>
<accession>A0A5Q0N1Y7</accession>
<dbReference type="PROSITE" id="PS00116">
    <property type="entry name" value="DNA_POLYMERASE_B"/>
    <property type="match status" value="1"/>
</dbReference>
<dbReference type="PRINTS" id="PR00106">
    <property type="entry name" value="DNAPOLB"/>
</dbReference>
<keyword evidence="4 8" id="KW-0235">DNA replication</keyword>
<dbReference type="SUPFAM" id="SSF53098">
    <property type="entry name" value="Ribonuclease H-like"/>
    <property type="match status" value="1"/>
</dbReference>
<organism evidence="10">
    <name type="scientific">Amanita pseudoporphyria</name>
    <dbReference type="NCBI Taxonomy" id="67725"/>
    <lineage>
        <taxon>Eukaryota</taxon>
        <taxon>Fungi</taxon>
        <taxon>Dikarya</taxon>
        <taxon>Basidiomycota</taxon>
        <taxon>Agaricomycotina</taxon>
        <taxon>Agaricomycetes</taxon>
        <taxon>Agaricomycetidae</taxon>
        <taxon>Agaricales</taxon>
        <taxon>Pluteineae</taxon>
        <taxon>Amanitaceae</taxon>
        <taxon>Amanita</taxon>
    </lineage>
</organism>
<sequence length="791" mass="92408">MNPLSIFKLPLAFAGSHRFHQEFKKLNKNVSDESISDDYFIKYRFLIKEINRNESEVIISLQEDPTIVIYKFKDKLVLLPKLEEELLIERTIMSKSNEVYIIDGLTHQLLLIKKFNVNNKPKGFLKPMSHGSKTSMEDLYKFITFDLESITNLDSLKNEGDKVLFEPVVLSSYDFYERQGTSVQLKKYKDIVENIPAKSNEPSFPRDEKIKIIQEHFIQYLNKKYHKYVLYAHNFSSFDGILIFESLVKMCEEYDYKLDPLIKDNKIISVKMRFGRVSGTKYRYYIEFHDSLLLLLSSLEKLSKTFLKDNPELQKMNNKALLKLLLNENYRNELSELEFYDRITSYCERDTVSLAFIIFTFAHLIYNRYQLNIHKYPTLPSLAFAIFKSKYMKTKIQQIQGEVNQFIRNSYTGGHVDAYKLYSNKLTYMYDFISLYPTVMSKFKLPIRLINHFKGNPLDANYSIDYLNSDELASFIKCDIFVDSSINRPVFQTRINNKTMCATGLFKNQHVFLPEMLEYSRLTNNKIRIIDGSITEGYIFKCENIFYDYINSLFEIKKSVNKNDPMYLISKILMNSLYGRFGLKPALSQFSMVDTHLIDTFILENKLHVSDIIEMIDSNKSFIVSNKVIDTLDINVAISSAITAYARTIMAPLLLDESIPVLYTDTDSFVTEIDLSLTKYKHVIHNNLGGLKLENIFKEFIAISPKVYGGILLNDSKIIKVKGFKNKIEFETFKDLLFNNKNIILNQSKWFKSFKNGSINIKNNPYTLSMNENKRIIDFNSLTTKPYHIIP</sequence>
<evidence type="ECO:0000256" key="5">
    <source>
        <dbReference type="ARBA" id="ARBA00022932"/>
    </source>
</evidence>
<dbReference type="InterPro" id="IPR017964">
    <property type="entry name" value="DNA-dir_DNA_pol_B_CS"/>
</dbReference>
<dbReference type="PANTHER" id="PTHR33568:SF3">
    <property type="entry name" value="DNA-DIRECTED DNA POLYMERASE"/>
    <property type="match status" value="1"/>
</dbReference>
<dbReference type="EMBL" id="MK993554">
    <property type="protein sequence ID" value="QFZ98516.1"/>
    <property type="molecule type" value="Genomic_DNA"/>
</dbReference>
<comment type="catalytic activity">
    <reaction evidence="7 8">
        <text>DNA(n) + a 2'-deoxyribonucleoside 5'-triphosphate = DNA(n+1) + diphosphate</text>
        <dbReference type="Rhea" id="RHEA:22508"/>
        <dbReference type="Rhea" id="RHEA-COMP:17339"/>
        <dbReference type="Rhea" id="RHEA-COMP:17340"/>
        <dbReference type="ChEBI" id="CHEBI:33019"/>
        <dbReference type="ChEBI" id="CHEBI:61560"/>
        <dbReference type="ChEBI" id="CHEBI:173112"/>
        <dbReference type="EC" id="2.7.7.7"/>
    </reaction>
</comment>
<protein>
    <recommendedName>
        <fullName evidence="8">DNA polymerase</fullName>
        <ecNumber evidence="8">2.7.7.7</ecNumber>
    </recommendedName>
</protein>
<dbReference type="InterPro" id="IPR006172">
    <property type="entry name" value="DNA-dir_DNA_pol_B"/>
</dbReference>
<dbReference type="EC" id="2.7.7.7" evidence="8"/>
<evidence type="ECO:0000256" key="7">
    <source>
        <dbReference type="ARBA" id="ARBA00049244"/>
    </source>
</evidence>
<evidence type="ECO:0000256" key="1">
    <source>
        <dbReference type="ARBA" id="ARBA00005755"/>
    </source>
</evidence>
<dbReference type="GO" id="GO:0003887">
    <property type="term" value="F:DNA-directed DNA polymerase activity"/>
    <property type="evidence" value="ECO:0007669"/>
    <property type="project" value="UniProtKB-KW"/>
</dbReference>
<dbReference type="GeneID" id="42437579"/>
<evidence type="ECO:0000256" key="8">
    <source>
        <dbReference type="RuleBase" id="RU000442"/>
    </source>
</evidence>
<dbReference type="GO" id="GO:0000166">
    <property type="term" value="F:nucleotide binding"/>
    <property type="evidence" value="ECO:0007669"/>
    <property type="project" value="InterPro"/>
</dbReference>
<dbReference type="SMART" id="SM00486">
    <property type="entry name" value="POLBc"/>
    <property type="match status" value="1"/>
</dbReference>
<dbReference type="InterPro" id="IPR023211">
    <property type="entry name" value="DNA_pol_palm_dom_sf"/>
</dbReference>
<evidence type="ECO:0000259" key="9">
    <source>
        <dbReference type="Pfam" id="PF03175"/>
    </source>
</evidence>
<dbReference type="Gene3D" id="3.90.1600.10">
    <property type="entry name" value="Palm domain of DNA polymerase"/>
    <property type="match status" value="2"/>
</dbReference>
<dbReference type="SUPFAM" id="SSF56672">
    <property type="entry name" value="DNA/RNA polymerases"/>
    <property type="match status" value="1"/>
</dbReference>
<dbReference type="RefSeq" id="YP_009710567.1">
    <property type="nucleotide sequence ID" value="NC_045194.1"/>
</dbReference>
<dbReference type="GO" id="GO:0003677">
    <property type="term" value="F:DNA binding"/>
    <property type="evidence" value="ECO:0007669"/>
    <property type="project" value="UniProtKB-KW"/>
</dbReference>
<keyword evidence="3 8" id="KW-0548">Nucleotidyltransferase</keyword>
<name>A0A5Q0N1Y7_9AGAR</name>
<evidence type="ECO:0000256" key="6">
    <source>
        <dbReference type="ARBA" id="ARBA00023125"/>
    </source>
</evidence>
<dbReference type="GO" id="GO:0006260">
    <property type="term" value="P:DNA replication"/>
    <property type="evidence" value="ECO:0007669"/>
    <property type="project" value="UniProtKB-KW"/>
</dbReference>
<dbReference type="InterPro" id="IPR043502">
    <property type="entry name" value="DNA/RNA_pol_sf"/>
</dbReference>
<keyword evidence="5 8" id="KW-0239">DNA-directed DNA polymerase</keyword>
<dbReference type="Gene3D" id="1.10.287.690">
    <property type="entry name" value="Helix hairpin bin"/>
    <property type="match status" value="1"/>
</dbReference>
<dbReference type="InterPro" id="IPR012337">
    <property type="entry name" value="RNaseH-like_sf"/>
</dbReference>
<evidence type="ECO:0000256" key="3">
    <source>
        <dbReference type="ARBA" id="ARBA00022695"/>
    </source>
</evidence>
<keyword evidence="10" id="KW-0496">Mitochondrion</keyword>
<evidence type="ECO:0000256" key="4">
    <source>
        <dbReference type="ARBA" id="ARBA00022705"/>
    </source>
</evidence>
<gene>
    <name evidence="10" type="primary">orf791</name>
</gene>
<proteinExistence type="inferred from homology"/>
<comment type="similarity">
    <text evidence="1 8">Belongs to the DNA polymerase type-B family.</text>
</comment>
<keyword evidence="2 8" id="KW-0808">Transferase</keyword>
<evidence type="ECO:0000313" key="10">
    <source>
        <dbReference type="EMBL" id="QFZ98516.1"/>
    </source>
</evidence>